<dbReference type="Proteomes" id="UP000248706">
    <property type="component" value="Unassembled WGS sequence"/>
</dbReference>
<protein>
    <recommendedName>
        <fullName evidence="4">DUF2273 domain-containing protein</fullName>
    </recommendedName>
</protein>
<evidence type="ECO:0000313" key="3">
    <source>
        <dbReference type="Proteomes" id="UP000248706"/>
    </source>
</evidence>
<organism evidence="2 3">
    <name type="scientific">Thermogemmatispora tikiterensis</name>
    <dbReference type="NCBI Taxonomy" id="1825093"/>
    <lineage>
        <taxon>Bacteria</taxon>
        <taxon>Bacillati</taxon>
        <taxon>Chloroflexota</taxon>
        <taxon>Ktedonobacteria</taxon>
        <taxon>Thermogemmatisporales</taxon>
        <taxon>Thermogemmatisporaceae</taxon>
        <taxon>Thermogemmatispora</taxon>
    </lineage>
</organism>
<evidence type="ECO:0008006" key="4">
    <source>
        <dbReference type="Google" id="ProtNLM"/>
    </source>
</evidence>
<dbReference type="EMBL" id="MCIF01000002">
    <property type="protein sequence ID" value="RAQ95688.1"/>
    <property type="molecule type" value="Genomic_DNA"/>
</dbReference>
<dbReference type="AlphaFoldDB" id="A0A328VD57"/>
<evidence type="ECO:0000313" key="2">
    <source>
        <dbReference type="EMBL" id="RAQ95688.1"/>
    </source>
</evidence>
<reference evidence="2 3" key="1">
    <citation type="submission" date="2016-08" db="EMBL/GenBank/DDBJ databases">
        <title>Analysis of Carbohydrate Active Enzymes in Thermogemmatispora T81 Reveals Carbohydrate Degradation Ability.</title>
        <authorList>
            <person name="Tomazini A."/>
            <person name="Lal S."/>
            <person name="Stott M."/>
            <person name="Henrissat B."/>
            <person name="Polikarpov I."/>
            <person name="Sparling R."/>
            <person name="Levin D.B."/>
        </authorList>
    </citation>
    <scope>NUCLEOTIDE SEQUENCE [LARGE SCALE GENOMIC DNA]</scope>
    <source>
        <strain evidence="2 3">T81</strain>
    </source>
</reference>
<accession>A0A328VD57</accession>
<evidence type="ECO:0000256" key="1">
    <source>
        <dbReference type="SAM" id="Phobius"/>
    </source>
</evidence>
<keyword evidence="3" id="KW-1185">Reference proteome</keyword>
<keyword evidence="1" id="KW-0812">Transmembrane</keyword>
<proteinExistence type="predicted"/>
<dbReference type="RefSeq" id="WP_112428634.1">
    <property type="nucleotide sequence ID" value="NZ_MCIF01000002.1"/>
</dbReference>
<sequence>MTARTLGLVIGFALGVVWVAFGFGAALLVAVLAFLGWLVGGIAEGQINVVTLWEDLQGRRRDLI</sequence>
<name>A0A328VD57_9CHLR</name>
<comment type="caution">
    <text evidence="2">The sequence shown here is derived from an EMBL/GenBank/DDBJ whole genome shotgun (WGS) entry which is preliminary data.</text>
</comment>
<gene>
    <name evidence="2" type="ORF">A4R35_09095</name>
</gene>
<keyword evidence="1" id="KW-0472">Membrane</keyword>
<keyword evidence="1" id="KW-1133">Transmembrane helix</keyword>
<feature type="transmembrane region" description="Helical" evidence="1">
    <location>
        <begin position="6"/>
        <end position="39"/>
    </location>
</feature>